<protein>
    <submittedName>
        <fullName evidence="1">Uncharacterized protein</fullName>
    </submittedName>
</protein>
<organism evidence="1">
    <name type="scientific">termite gut metagenome</name>
    <dbReference type="NCBI Taxonomy" id="433724"/>
    <lineage>
        <taxon>unclassified sequences</taxon>
        <taxon>metagenomes</taxon>
        <taxon>organismal metagenomes</taxon>
    </lineage>
</organism>
<name>A0A5J4REX5_9ZZZZ</name>
<accession>A0A5J4REX5</accession>
<dbReference type="EMBL" id="SNRY01001290">
    <property type="protein sequence ID" value="KAA6332054.1"/>
    <property type="molecule type" value="Genomic_DNA"/>
</dbReference>
<reference evidence="1" key="1">
    <citation type="submission" date="2019-03" db="EMBL/GenBank/DDBJ databases">
        <title>Single cell metagenomics reveals metabolic interactions within the superorganism composed of flagellate Streblomastix strix and complex community of Bacteroidetes bacteria on its surface.</title>
        <authorList>
            <person name="Treitli S.C."/>
            <person name="Kolisko M."/>
            <person name="Husnik F."/>
            <person name="Keeling P."/>
            <person name="Hampl V."/>
        </authorList>
    </citation>
    <scope>NUCLEOTIDE SEQUENCE</scope>
    <source>
        <strain evidence="1">STM</strain>
    </source>
</reference>
<evidence type="ECO:0000313" key="1">
    <source>
        <dbReference type="EMBL" id="KAA6332054.1"/>
    </source>
</evidence>
<sequence length="59" mass="6702">MVTVMVRCLSFFFGAEQAAKVPNRSSPHPVKCFILTFVSILFYGCKDIRHTANPREINL</sequence>
<proteinExistence type="predicted"/>
<gene>
    <name evidence="1" type="ORF">EZS27_019394</name>
</gene>
<dbReference type="AlphaFoldDB" id="A0A5J4REX5"/>
<comment type="caution">
    <text evidence="1">The sequence shown here is derived from an EMBL/GenBank/DDBJ whole genome shotgun (WGS) entry which is preliminary data.</text>
</comment>